<reference evidence="1" key="1">
    <citation type="submission" date="2014-07" db="EMBL/GenBank/DDBJ databases">
        <authorList>
            <person name="Martin A.A"/>
            <person name="De Silva N."/>
        </authorList>
    </citation>
    <scope>NUCLEOTIDE SEQUENCE</scope>
</reference>
<evidence type="ECO:0000313" key="1">
    <source>
        <dbReference type="Proteomes" id="UP000035680"/>
    </source>
</evidence>
<protein>
    <submittedName>
        <fullName evidence="2">LAGLIDADG_2 domain-containing protein</fullName>
    </submittedName>
</protein>
<reference evidence="2" key="2">
    <citation type="submission" date="2015-08" db="UniProtKB">
        <authorList>
            <consortium name="WormBaseParasite"/>
        </authorList>
    </citation>
    <scope>IDENTIFICATION</scope>
</reference>
<dbReference type="AlphaFoldDB" id="A0A0K0G5J1"/>
<proteinExistence type="predicted"/>
<dbReference type="Proteomes" id="UP000035680">
    <property type="component" value="Unassembled WGS sequence"/>
</dbReference>
<dbReference type="STRING" id="75913.A0A0K0G5J1"/>
<accession>A0A0K0G5J1</accession>
<evidence type="ECO:0000313" key="2">
    <source>
        <dbReference type="WBParaSite" id="SVE_2000800.1"/>
    </source>
</evidence>
<organism evidence="1 2">
    <name type="scientific">Strongyloides venezuelensis</name>
    <name type="common">Threadworm</name>
    <dbReference type="NCBI Taxonomy" id="75913"/>
    <lineage>
        <taxon>Eukaryota</taxon>
        <taxon>Metazoa</taxon>
        <taxon>Ecdysozoa</taxon>
        <taxon>Nematoda</taxon>
        <taxon>Chromadorea</taxon>
        <taxon>Rhabditida</taxon>
        <taxon>Tylenchina</taxon>
        <taxon>Panagrolaimomorpha</taxon>
        <taxon>Strongyloidoidea</taxon>
        <taxon>Strongyloididae</taxon>
        <taxon>Strongyloides</taxon>
    </lineage>
</organism>
<keyword evidence="1" id="KW-1185">Reference proteome</keyword>
<name>A0A0K0G5J1_STRVS</name>
<sequence>MANLYYLKLACLVNNFLEKQFTYLLQKKVLKNGISFSDSKVDFTILAKFIYYSSNKHVSIQFCRKELQINHNATIYWSRYIRKLFVDSLKQKETQSIAGLVTRLYRKTGESSLTTVHGRGLKTLLYIIRGIVEKETTIDSDNWRSAANTTLSIVFLSLHTGN</sequence>
<dbReference type="WBParaSite" id="SVE_2000800.1">
    <property type="protein sequence ID" value="SVE_2000800.1"/>
    <property type="gene ID" value="SVE_2000800"/>
</dbReference>